<evidence type="ECO:0000313" key="2">
    <source>
        <dbReference type="EMBL" id="CDF33095.1"/>
    </source>
</evidence>
<dbReference type="Gramene" id="CDF33095">
    <property type="protein sequence ID" value="CDF33095"/>
    <property type="gene ID" value="CHC_T00001721001"/>
</dbReference>
<dbReference type="InterPro" id="IPR011990">
    <property type="entry name" value="TPR-like_helical_dom_sf"/>
</dbReference>
<name>R7Q6K3_CHOCR</name>
<dbReference type="EMBL" id="HG001633">
    <property type="protein sequence ID" value="CDF33095.1"/>
    <property type="molecule type" value="Genomic_DNA"/>
</dbReference>
<feature type="region of interest" description="Disordered" evidence="1">
    <location>
        <begin position="105"/>
        <end position="136"/>
    </location>
</feature>
<keyword evidence="3" id="KW-1185">Reference proteome</keyword>
<dbReference type="PhylomeDB" id="R7Q6K3"/>
<dbReference type="InterPro" id="IPR006597">
    <property type="entry name" value="Sel1-like"/>
</dbReference>
<feature type="compositionally biased region" description="Basic residues" evidence="1">
    <location>
        <begin position="123"/>
        <end position="133"/>
    </location>
</feature>
<dbReference type="Pfam" id="PF08238">
    <property type="entry name" value="Sel1"/>
    <property type="match status" value="3"/>
</dbReference>
<dbReference type="GeneID" id="17320613"/>
<dbReference type="SUPFAM" id="SSF81901">
    <property type="entry name" value="HCP-like"/>
    <property type="match status" value="1"/>
</dbReference>
<dbReference type="AlphaFoldDB" id="R7Q6K3"/>
<organism evidence="2 3">
    <name type="scientific">Chondrus crispus</name>
    <name type="common">Carrageen Irish moss</name>
    <name type="synonym">Polymorpha crispa</name>
    <dbReference type="NCBI Taxonomy" id="2769"/>
    <lineage>
        <taxon>Eukaryota</taxon>
        <taxon>Rhodophyta</taxon>
        <taxon>Florideophyceae</taxon>
        <taxon>Rhodymeniophycidae</taxon>
        <taxon>Gigartinales</taxon>
        <taxon>Gigartinaceae</taxon>
        <taxon>Chondrus</taxon>
    </lineage>
</organism>
<feature type="compositionally biased region" description="Basic and acidic residues" evidence="1">
    <location>
        <begin position="105"/>
        <end position="122"/>
    </location>
</feature>
<gene>
    <name evidence="2" type="ORF">CHC_T00001721001</name>
</gene>
<dbReference type="Gene3D" id="1.25.40.10">
    <property type="entry name" value="Tetratricopeptide repeat domain"/>
    <property type="match status" value="1"/>
</dbReference>
<proteinExistence type="predicted"/>
<reference evidence="3" key="1">
    <citation type="journal article" date="2013" name="Proc. Natl. Acad. Sci. U.S.A.">
        <title>Genome structure and metabolic features in the red seaweed Chondrus crispus shed light on evolution of the Archaeplastida.</title>
        <authorList>
            <person name="Collen J."/>
            <person name="Porcel B."/>
            <person name="Carre W."/>
            <person name="Ball S.G."/>
            <person name="Chaparro C."/>
            <person name="Tonon T."/>
            <person name="Barbeyron T."/>
            <person name="Michel G."/>
            <person name="Noel B."/>
            <person name="Valentin K."/>
            <person name="Elias M."/>
            <person name="Artiguenave F."/>
            <person name="Arun A."/>
            <person name="Aury J.M."/>
            <person name="Barbosa-Neto J.F."/>
            <person name="Bothwell J.H."/>
            <person name="Bouget F.Y."/>
            <person name="Brillet L."/>
            <person name="Cabello-Hurtado F."/>
            <person name="Capella-Gutierrez S."/>
            <person name="Charrier B."/>
            <person name="Cladiere L."/>
            <person name="Cock J.M."/>
            <person name="Coelho S.M."/>
            <person name="Colleoni C."/>
            <person name="Czjzek M."/>
            <person name="Da Silva C."/>
            <person name="Delage L."/>
            <person name="Denoeud F."/>
            <person name="Deschamps P."/>
            <person name="Dittami S.M."/>
            <person name="Gabaldon T."/>
            <person name="Gachon C.M."/>
            <person name="Groisillier A."/>
            <person name="Herve C."/>
            <person name="Jabbari K."/>
            <person name="Katinka M."/>
            <person name="Kloareg B."/>
            <person name="Kowalczyk N."/>
            <person name="Labadie K."/>
            <person name="Leblanc C."/>
            <person name="Lopez P.J."/>
            <person name="McLachlan D.H."/>
            <person name="Meslet-Cladiere L."/>
            <person name="Moustafa A."/>
            <person name="Nehr Z."/>
            <person name="Nyvall Collen P."/>
            <person name="Panaud O."/>
            <person name="Partensky F."/>
            <person name="Poulain J."/>
            <person name="Rensing S.A."/>
            <person name="Rousvoal S."/>
            <person name="Samson G."/>
            <person name="Symeonidi A."/>
            <person name="Weissenbach J."/>
            <person name="Zambounis A."/>
            <person name="Wincker P."/>
            <person name="Boyen C."/>
        </authorList>
    </citation>
    <scope>NUCLEOTIDE SEQUENCE [LARGE SCALE GENOMIC DNA]</scope>
    <source>
        <strain evidence="3">cv. Stackhouse</strain>
    </source>
</reference>
<sequence>MVNLGLFLHKGTEGVETNAVNAVRMGDGASRPPTAGRRGGVVKNGVRASELYELAIDRRDDVHALDNLGLLLHHGTEGVEMDEVRALELYERALDREVLAEVERVGEEQGRDGGRAGREAAVRRAHGGRKGRRRQEVDGVARHQLGVRLDDHVRDERAIWRCRSAVLSALPALCARASLFSAINFAGATAAARVWGRRTTGVWHVCADDGVVGAAVAVRVETLLQRELTSGSGGKRNRRLRRGGRLGCRSCSAPCWQRSVGY</sequence>
<protein>
    <recommendedName>
        <fullName evidence="4">Sel1-repeat containing protein</fullName>
    </recommendedName>
</protein>
<evidence type="ECO:0008006" key="4">
    <source>
        <dbReference type="Google" id="ProtNLM"/>
    </source>
</evidence>
<evidence type="ECO:0000313" key="3">
    <source>
        <dbReference type="Proteomes" id="UP000012073"/>
    </source>
</evidence>
<evidence type="ECO:0000256" key="1">
    <source>
        <dbReference type="SAM" id="MobiDB-lite"/>
    </source>
</evidence>
<dbReference type="KEGG" id="ccp:CHC_T00001721001"/>
<dbReference type="Proteomes" id="UP000012073">
    <property type="component" value="Unassembled WGS sequence"/>
</dbReference>
<dbReference type="RefSeq" id="XP_005712898.1">
    <property type="nucleotide sequence ID" value="XM_005712841.1"/>
</dbReference>
<accession>R7Q6K3</accession>